<organism evidence="1 2">
    <name type="scientific">Holdemanella biformis</name>
    <dbReference type="NCBI Taxonomy" id="1735"/>
    <lineage>
        <taxon>Bacteria</taxon>
        <taxon>Bacillati</taxon>
        <taxon>Bacillota</taxon>
        <taxon>Erysipelotrichia</taxon>
        <taxon>Erysipelotrichales</taxon>
        <taxon>Erysipelotrichaceae</taxon>
        <taxon>Holdemanella</taxon>
    </lineage>
</organism>
<dbReference type="EMBL" id="QRYQ01000007">
    <property type="protein sequence ID" value="RGU92229.1"/>
    <property type="molecule type" value="Genomic_DNA"/>
</dbReference>
<sequence length="316" mass="36281">MLITIISAEHSLRSKWVREYFASKGDEVKMISVNTSSVHSFFAKIHFLKQLRKSLDALSPNLIYCDATIDFLMRELTVYKNKNNNVKLVFDVCDDIHVDQKYLNQADYIFCASELGRGHIHGTHILYSTNGQSCLNTSPELSEEELFFCLIGNKNIDMNFCVSFLRECSILKKCTLHILGDWKLKESFIQSVLSVGVNVIDHKDLDSQSTRQEVYDQCHYGLNLMDFEGINSESLEYMCGQIPIINSIEGDLSQFCKLWDIGKNIDAQNYKIVASNICAESLDVQLNRRLHIRNLYKTYFTKDKFFETLDEIGGSL</sequence>
<dbReference type="RefSeq" id="WP_118325038.1">
    <property type="nucleotide sequence ID" value="NZ_QRYQ01000007.1"/>
</dbReference>
<proteinExistence type="predicted"/>
<dbReference type="AlphaFoldDB" id="A0A395WCU7"/>
<accession>A0A395WCU7</accession>
<dbReference type="SUPFAM" id="SSF53756">
    <property type="entry name" value="UDP-Glycosyltransferase/glycogen phosphorylase"/>
    <property type="match status" value="1"/>
</dbReference>
<dbReference type="Proteomes" id="UP000265489">
    <property type="component" value="Unassembled WGS sequence"/>
</dbReference>
<evidence type="ECO:0000313" key="1">
    <source>
        <dbReference type="EMBL" id="RGU92229.1"/>
    </source>
</evidence>
<reference evidence="1 2" key="1">
    <citation type="submission" date="2018-08" db="EMBL/GenBank/DDBJ databases">
        <title>A genome reference for cultivated species of the human gut microbiota.</title>
        <authorList>
            <person name="Zou Y."/>
            <person name="Xue W."/>
            <person name="Luo G."/>
        </authorList>
    </citation>
    <scope>NUCLEOTIDE SEQUENCE [LARGE SCALE GENOMIC DNA]</scope>
    <source>
        <strain evidence="1 2">AF15-20</strain>
    </source>
</reference>
<evidence type="ECO:0008006" key="3">
    <source>
        <dbReference type="Google" id="ProtNLM"/>
    </source>
</evidence>
<gene>
    <name evidence="1" type="ORF">DWW32_05375</name>
</gene>
<name>A0A395WCU7_9FIRM</name>
<evidence type="ECO:0000313" key="2">
    <source>
        <dbReference type="Proteomes" id="UP000265489"/>
    </source>
</evidence>
<protein>
    <recommendedName>
        <fullName evidence="3">Glycosyltransferase family 1 protein</fullName>
    </recommendedName>
</protein>
<comment type="caution">
    <text evidence="1">The sequence shown here is derived from an EMBL/GenBank/DDBJ whole genome shotgun (WGS) entry which is preliminary data.</text>
</comment>